<comment type="caution">
    <text evidence="3">The sequence shown here is derived from an EMBL/GenBank/DDBJ whole genome shotgun (WGS) entry which is preliminary data.</text>
</comment>
<sequence length="156" mass="16220">MNAAPRLLHTTTTVMAAVLLMVGCAANTPQADTPIDAASAARQLDPEAFAAEVASGDRFVMNVHTPDEGGIEGTDADIPFDQLKERAAELPQDRTAAIAVYCMSGGMSEIAAETLAGMSYVDLVELRGGMIAWEADGRPLLAPAASQGSEELGRDS</sequence>
<accession>A0ABP4GKY6</accession>
<dbReference type="RefSeq" id="WP_343926105.1">
    <property type="nucleotide sequence ID" value="NZ_BAAAKW010000054.1"/>
</dbReference>
<dbReference type="Gene3D" id="3.40.250.10">
    <property type="entry name" value="Rhodanese-like domain"/>
    <property type="match status" value="1"/>
</dbReference>
<name>A0ABP4GKY6_9MICO</name>
<proteinExistence type="predicted"/>
<gene>
    <name evidence="3" type="ORF">GCM10009655_23610</name>
</gene>
<evidence type="ECO:0000313" key="4">
    <source>
        <dbReference type="Proteomes" id="UP001500943"/>
    </source>
</evidence>
<dbReference type="InterPro" id="IPR036873">
    <property type="entry name" value="Rhodanese-like_dom_sf"/>
</dbReference>
<evidence type="ECO:0000256" key="1">
    <source>
        <dbReference type="SAM" id="SignalP"/>
    </source>
</evidence>
<dbReference type="InterPro" id="IPR001763">
    <property type="entry name" value="Rhodanese-like_dom"/>
</dbReference>
<dbReference type="Proteomes" id="UP001500943">
    <property type="component" value="Unassembled WGS sequence"/>
</dbReference>
<protein>
    <recommendedName>
        <fullName evidence="2">Rhodanese domain-containing protein</fullName>
    </recommendedName>
</protein>
<dbReference type="CDD" id="cd00158">
    <property type="entry name" value="RHOD"/>
    <property type="match status" value="1"/>
</dbReference>
<reference evidence="4" key="1">
    <citation type="journal article" date="2019" name="Int. J. Syst. Evol. Microbiol.">
        <title>The Global Catalogue of Microorganisms (GCM) 10K type strain sequencing project: providing services to taxonomists for standard genome sequencing and annotation.</title>
        <authorList>
            <consortium name="The Broad Institute Genomics Platform"/>
            <consortium name="The Broad Institute Genome Sequencing Center for Infectious Disease"/>
            <person name="Wu L."/>
            <person name="Ma J."/>
        </authorList>
    </citation>
    <scope>NUCLEOTIDE SEQUENCE [LARGE SCALE GENOMIC DNA]</scope>
    <source>
        <strain evidence="4">JCM 12762</strain>
    </source>
</reference>
<evidence type="ECO:0000313" key="3">
    <source>
        <dbReference type="EMBL" id="GAA1223856.1"/>
    </source>
</evidence>
<dbReference type="PROSITE" id="PS51257">
    <property type="entry name" value="PROKAR_LIPOPROTEIN"/>
    <property type="match status" value="1"/>
</dbReference>
<dbReference type="Pfam" id="PF00581">
    <property type="entry name" value="Rhodanese"/>
    <property type="match status" value="1"/>
</dbReference>
<keyword evidence="1" id="KW-0732">Signal</keyword>
<feature type="domain" description="Rhodanese" evidence="2">
    <location>
        <begin position="81"/>
        <end position="142"/>
    </location>
</feature>
<organism evidence="3 4">
    <name type="scientific">Rhodoglobus aureus</name>
    <dbReference type="NCBI Taxonomy" id="191497"/>
    <lineage>
        <taxon>Bacteria</taxon>
        <taxon>Bacillati</taxon>
        <taxon>Actinomycetota</taxon>
        <taxon>Actinomycetes</taxon>
        <taxon>Micrococcales</taxon>
        <taxon>Microbacteriaceae</taxon>
        <taxon>Rhodoglobus</taxon>
    </lineage>
</organism>
<dbReference type="PROSITE" id="PS50206">
    <property type="entry name" value="RHODANESE_3"/>
    <property type="match status" value="1"/>
</dbReference>
<evidence type="ECO:0000259" key="2">
    <source>
        <dbReference type="PROSITE" id="PS50206"/>
    </source>
</evidence>
<feature type="chain" id="PRO_5046217434" description="Rhodanese domain-containing protein" evidence="1">
    <location>
        <begin position="32"/>
        <end position="156"/>
    </location>
</feature>
<keyword evidence="4" id="KW-1185">Reference proteome</keyword>
<dbReference type="EMBL" id="BAAAKW010000054">
    <property type="protein sequence ID" value="GAA1223856.1"/>
    <property type="molecule type" value="Genomic_DNA"/>
</dbReference>
<feature type="signal peptide" evidence="1">
    <location>
        <begin position="1"/>
        <end position="31"/>
    </location>
</feature>
<dbReference type="SUPFAM" id="SSF52821">
    <property type="entry name" value="Rhodanese/Cell cycle control phosphatase"/>
    <property type="match status" value="1"/>
</dbReference>